<evidence type="ECO:0000313" key="5">
    <source>
        <dbReference type="Proteomes" id="UP001151071"/>
    </source>
</evidence>
<evidence type="ECO:0000256" key="2">
    <source>
        <dbReference type="SAM" id="SignalP"/>
    </source>
</evidence>
<comment type="caution">
    <text evidence="4">The sequence shown here is derived from an EMBL/GenBank/DDBJ whole genome shotgun (WGS) entry which is preliminary data.</text>
</comment>
<dbReference type="RefSeq" id="WP_271140641.1">
    <property type="nucleotide sequence ID" value="NZ_JAPYYP010000027.1"/>
</dbReference>
<evidence type="ECO:0000259" key="3">
    <source>
        <dbReference type="PROSITE" id="PS51272"/>
    </source>
</evidence>
<feature type="domain" description="SLH" evidence="3">
    <location>
        <begin position="632"/>
        <end position="694"/>
    </location>
</feature>
<feature type="region of interest" description="Disordered" evidence="1">
    <location>
        <begin position="295"/>
        <end position="318"/>
    </location>
</feature>
<reference evidence="4" key="1">
    <citation type="submission" date="2022-12" db="EMBL/GenBank/DDBJ databases">
        <title>Draft genome sequence of the thermophilic strain Brevibacillus thermoruber HT42, isolated from Los Humeros, Puebla, Mexico, with biotechnological potential.</title>
        <authorList>
            <person name="Lara Sanchez J."/>
            <person name="Solis Palacios R."/>
            <person name="Bustos Baena A.S."/>
            <person name="Ruz Baez A.E."/>
            <person name="Espinosa Luna G."/>
            <person name="Oliart Ros R.M."/>
        </authorList>
    </citation>
    <scope>NUCLEOTIDE SEQUENCE</scope>
    <source>
        <strain evidence="4">HT42</strain>
    </source>
</reference>
<dbReference type="AlphaFoldDB" id="A0A9X3Z4P7"/>
<evidence type="ECO:0000256" key="1">
    <source>
        <dbReference type="SAM" id="MobiDB-lite"/>
    </source>
</evidence>
<dbReference type="Pfam" id="PF00395">
    <property type="entry name" value="SLH"/>
    <property type="match status" value="3"/>
</dbReference>
<dbReference type="PROSITE" id="PS51272">
    <property type="entry name" value="SLH"/>
    <property type="match status" value="2"/>
</dbReference>
<feature type="chain" id="PRO_5040746860" evidence="2">
    <location>
        <begin position="25"/>
        <end position="759"/>
    </location>
</feature>
<dbReference type="Pfam" id="PF16244">
    <property type="entry name" value="DUF4901"/>
    <property type="match status" value="2"/>
</dbReference>
<protein>
    <submittedName>
        <fullName evidence="4">S-layer homology domain-containing protein</fullName>
    </submittedName>
</protein>
<sequence>MKPWIIRSGSVVLSAALLAPAAQAYAEQLLPSAAPVQSGPVSAPAGKPLADAAGKAKLSKEAALNIARQLVPEGLELENVSFRSADIWRTFPEWTFIWVKKDRNQNEITFSYTVSIHADSGELTGYSRYEQHPSKPAYTSRVSYAEAQKVAEQFLARHNPAKAAATRLYVRDLPQPKTPLDAGTSYTFRFVRLVDGVPFPDNGADITVSAAGTVTGYTLSWSDGVRFEKPQRMLSPEEAAALFKQHAKAKLSYVLPWDARGEERNNPILAYQNPFSFYLDAGDGTPLTETLAPLKPEAEKPPASGKRLPPRHTGSPLGQDAAVQLAERTFDLSGYQLRAATYNEKDYNGSRPVWNLEYEAKNATGQSYVFIAMDALNGDVYHFSKNNRLPEPRKAAAKNADADSLKKKAAEAIRSWTPTWADRLYLAESAEPQQPDAERYEVRFQRLVNGIPAATGSASVSFDAATGELLSYNVNVGPETYPAQVPKHRPAEEALAAWQNETEVEAVYALEPFPDGAAASRVGKAATLPARKAKLVYRAAVTPLDQPYVFDAVSGGWRSLATGKPIQLHRPAPADLKGHPAEKELMLMYEYEALSLIDGNILPERSITRGEMIQMLMLSLNEGRVLPLAAERKASFRDVASDSRYFAAVEAAVDRGLLDKDSPSLKPDETITREELADMIVRALGYRKLAEHAEMFATKLTDIDQSTHRGAIVIVTTLGIMPPGKGEFRPKGSVSRADAAIAFARFLEKRSELEESRTF</sequence>
<dbReference type="InterPro" id="IPR032599">
    <property type="entry name" value="YcdB/YcdC_rep_domain"/>
</dbReference>
<accession>A0A9X3Z4P7</accession>
<feature type="signal peptide" evidence="2">
    <location>
        <begin position="1"/>
        <end position="24"/>
    </location>
</feature>
<keyword evidence="5" id="KW-1185">Reference proteome</keyword>
<organism evidence="4 5">
    <name type="scientific">Brevibacillus thermoruber</name>
    <dbReference type="NCBI Taxonomy" id="33942"/>
    <lineage>
        <taxon>Bacteria</taxon>
        <taxon>Bacillati</taxon>
        <taxon>Bacillota</taxon>
        <taxon>Bacilli</taxon>
        <taxon>Bacillales</taxon>
        <taxon>Paenibacillaceae</taxon>
        <taxon>Brevibacillus</taxon>
    </lineage>
</organism>
<dbReference type="InterPro" id="IPR001119">
    <property type="entry name" value="SLH_dom"/>
</dbReference>
<name>A0A9X3Z4P7_9BACL</name>
<dbReference type="EMBL" id="JAPYYP010000027">
    <property type="protein sequence ID" value="MDA5110191.1"/>
    <property type="molecule type" value="Genomic_DNA"/>
</dbReference>
<keyword evidence="2" id="KW-0732">Signal</keyword>
<proteinExistence type="predicted"/>
<evidence type="ECO:0000313" key="4">
    <source>
        <dbReference type="EMBL" id="MDA5110191.1"/>
    </source>
</evidence>
<dbReference type="Proteomes" id="UP001151071">
    <property type="component" value="Unassembled WGS sequence"/>
</dbReference>
<feature type="domain" description="SLH" evidence="3">
    <location>
        <begin position="695"/>
        <end position="757"/>
    </location>
</feature>
<gene>
    <name evidence="4" type="ORF">O3V59_17625</name>
</gene>